<dbReference type="Gene3D" id="1.10.510.10">
    <property type="entry name" value="Transferase(Phosphotransferase) domain 1"/>
    <property type="match status" value="1"/>
</dbReference>
<dbReference type="SUPFAM" id="SSF81901">
    <property type="entry name" value="HCP-like"/>
    <property type="match status" value="1"/>
</dbReference>
<dbReference type="GO" id="GO:0004674">
    <property type="term" value="F:protein serine/threonine kinase activity"/>
    <property type="evidence" value="ECO:0007669"/>
    <property type="project" value="TreeGrafter"/>
</dbReference>
<dbReference type="PANTHER" id="PTHR44329:SF293">
    <property type="entry name" value="MITOGEN-ACTIVATED PROTEIN KINASE KINASE KINASE"/>
    <property type="match status" value="1"/>
</dbReference>
<dbReference type="GO" id="GO:0005524">
    <property type="term" value="F:ATP binding"/>
    <property type="evidence" value="ECO:0007669"/>
    <property type="project" value="InterPro"/>
</dbReference>
<comment type="caution">
    <text evidence="3">The sequence shown here is derived from an EMBL/GenBank/DDBJ whole genome shotgun (WGS) entry which is preliminary data.</text>
</comment>
<dbReference type="EMBL" id="JEMT01024764">
    <property type="protein sequence ID" value="EXX62334.1"/>
    <property type="molecule type" value="Genomic_DNA"/>
</dbReference>
<feature type="domain" description="Protein kinase" evidence="2">
    <location>
        <begin position="30"/>
        <end position="282"/>
    </location>
</feature>
<proteinExistence type="predicted"/>
<protein>
    <submittedName>
        <fullName evidence="3">Ste7p</fullName>
    </submittedName>
</protein>
<dbReference type="SUPFAM" id="SSF56112">
    <property type="entry name" value="Protein kinase-like (PK-like)"/>
    <property type="match status" value="1"/>
</dbReference>
<dbReference type="HOGENOM" id="CLU_000288_7_12_1"/>
<evidence type="ECO:0000256" key="1">
    <source>
        <dbReference type="SAM" id="MobiDB-lite"/>
    </source>
</evidence>
<dbReference type="Gene3D" id="1.25.40.10">
    <property type="entry name" value="Tetratricopeptide repeat domain"/>
    <property type="match status" value="1"/>
</dbReference>
<dbReference type="InterPro" id="IPR006597">
    <property type="entry name" value="Sel1-like"/>
</dbReference>
<feature type="compositionally biased region" description="Low complexity" evidence="1">
    <location>
        <begin position="294"/>
        <end position="526"/>
    </location>
</feature>
<dbReference type="PANTHER" id="PTHR44329">
    <property type="entry name" value="SERINE/THREONINE-PROTEIN KINASE TNNI3K-RELATED"/>
    <property type="match status" value="1"/>
</dbReference>
<accession>A0A015K4F4</accession>
<dbReference type="InterPro" id="IPR051681">
    <property type="entry name" value="Ser/Thr_Kinases-Pseudokinases"/>
</dbReference>
<keyword evidence="4" id="KW-1185">Reference proteome</keyword>
<sequence length="688" mass="77677">MSYSNKPDWMNWIEEAISKKRIKQYDYKDFSNFKVISDRGFGKVYRANWKNPRNTLALKSLNDSTAEKIVYELKIQREVHFYDNIIKFHGVTINKQNYSPMKYMLVMEYADSGTLRKYLEKNIGNLTWNDKFKMAHQLACAISCLHDEKIIHRDLHSSNVLVHQNNIKLADFGLSKNIDDKQYGVIPYIDPKKFSKDSYSLNQKSDVYSIGVLLWEISSCRPPFKDESNQHRLLNQILQGLRETPIPNTPKDYEKLYTDCWKPESYDRPTIHDVVARLEAIISKITKYWTPPINNSSHSSRNHPSLSSHSNPSLSSRNNSSLSSRNDSSLSSRNNSSLSSCNDSSLSSRNDSSLSSRNNSSISSRNDSSLSSRNNSSISSRNDSSLSSRNNSSISSRNDSSLSSRNNSSISSRNDSSLSSRNNSSISSRNDSSLSSRNNSSLSSRNDSSISSRNNSSLSSRNDSSLSSRNNSSLSSRNDSSLSSLNNSSISSRNDSSLSSRNNSSLSSPNNSSLSSRNDLSQSFKQKGSKSKKDVVDGIATLPYKLYDGNKKQRILDYLEDHHVTSIEIFDWLLNNQNYPNSLLVLGDFYYLGIATMVDKKKAYNFYERAGDGDDGLSIAQYNLGVMYEIDKLGDTFAAMYWYNKSAKQGNHIAWEGLNRLRNAPNKIITANSIDKFNDTSIFFSLFK</sequence>
<dbReference type="PRINTS" id="PR00109">
    <property type="entry name" value="TYRKINASE"/>
</dbReference>
<evidence type="ECO:0000313" key="3">
    <source>
        <dbReference type="EMBL" id="EXX62334.1"/>
    </source>
</evidence>
<gene>
    <name evidence="3" type="ORF">RirG_162710</name>
</gene>
<dbReference type="PROSITE" id="PS50011">
    <property type="entry name" value="PROTEIN_KINASE_DOM"/>
    <property type="match status" value="1"/>
</dbReference>
<dbReference type="Pfam" id="PF07714">
    <property type="entry name" value="PK_Tyr_Ser-Thr"/>
    <property type="match status" value="1"/>
</dbReference>
<dbReference type="InterPro" id="IPR011990">
    <property type="entry name" value="TPR-like_helical_dom_sf"/>
</dbReference>
<dbReference type="AlphaFoldDB" id="A0A015K4F4"/>
<dbReference type="InterPro" id="IPR000719">
    <property type="entry name" value="Prot_kinase_dom"/>
</dbReference>
<dbReference type="Pfam" id="PF08238">
    <property type="entry name" value="Sel1"/>
    <property type="match status" value="2"/>
</dbReference>
<dbReference type="InterPro" id="IPR001245">
    <property type="entry name" value="Ser-Thr/Tyr_kinase_cat_dom"/>
</dbReference>
<evidence type="ECO:0000313" key="4">
    <source>
        <dbReference type="Proteomes" id="UP000022910"/>
    </source>
</evidence>
<dbReference type="Proteomes" id="UP000022910">
    <property type="component" value="Unassembled WGS sequence"/>
</dbReference>
<feature type="region of interest" description="Disordered" evidence="1">
    <location>
        <begin position="292"/>
        <end position="529"/>
    </location>
</feature>
<reference evidence="3 4" key="1">
    <citation type="submission" date="2014-02" db="EMBL/GenBank/DDBJ databases">
        <title>Single nucleus genome sequencing reveals high similarity among nuclei of an endomycorrhizal fungus.</title>
        <authorList>
            <person name="Lin K."/>
            <person name="Geurts R."/>
            <person name="Zhang Z."/>
            <person name="Limpens E."/>
            <person name="Saunders D.G."/>
            <person name="Mu D."/>
            <person name="Pang E."/>
            <person name="Cao H."/>
            <person name="Cha H."/>
            <person name="Lin T."/>
            <person name="Zhou Q."/>
            <person name="Shang Y."/>
            <person name="Li Y."/>
            <person name="Ivanov S."/>
            <person name="Sharma T."/>
            <person name="Velzen R.V."/>
            <person name="Ruijter N.D."/>
            <person name="Aanen D.K."/>
            <person name="Win J."/>
            <person name="Kamoun S."/>
            <person name="Bisseling T."/>
            <person name="Huang S."/>
        </authorList>
    </citation>
    <scope>NUCLEOTIDE SEQUENCE [LARGE SCALE GENOMIC DNA]</scope>
    <source>
        <strain evidence="4">DAOM197198w</strain>
    </source>
</reference>
<name>A0A015K4F4_RHIIW</name>
<dbReference type="InterPro" id="IPR011009">
    <property type="entry name" value="Kinase-like_dom_sf"/>
</dbReference>
<dbReference type="STRING" id="1432141.A0A015K4F4"/>
<evidence type="ECO:0000259" key="2">
    <source>
        <dbReference type="PROSITE" id="PS50011"/>
    </source>
</evidence>
<dbReference type="OMA" id="NHIAWEG"/>
<dbReference type="SMART" id="SM00671">
    <property type="entry name" value="SEL1"/>
    <property type="match status" value="2"/>
</dbReference>
<organism evidence="3 4">
    <name type="scientific">Rhizophagus irregularis (strain DAOM 197198w)</name>
    <name type="common">Glomus intraradices</name>
    <dbReference type="NCBI Taxonomy" id="1432141"/>
    <lineage>
        <taxon>Eukaryota</taxon>
        <taxon>Fungi</taxon>
        <taxon>Fungi incertae sedis</taxon>
        <taxon>Mucoromycota</taxon>
        <taxon>Glomeromycotina</taxon>
        <taxon>Glomeromycetes</taxon>
        <taxon>Glomerales</taxon>
        <taxon>Glomeraceae</taxon>
        <taxon>Rhizophagus</taxon>
    </lineage>
</organism>